<sequence>MDEALTNNAGTFAQVLQADELNHCVFVEDQVRLDFITQEKVARLEHVLGEIPEDDAIRFSVCLDQLETSLQGMEQWMVTMSAEANRRIEVMEDALALVGNNSTQGGNRGNWTS</sequence>
<protein>
    <submittedName>
        <fullName evidence="1">Uncharacterized protein</fullName>
    </submittedName>
</protein>
<reference evidence="1 2" key="1">
    <citation type="submission" date="2021-09" db="EMBL/GenBank/DDBJ databases">
        <title>Genomic insights and catalytic innovation underlie evolution of tropane alkaloids biosynthesis.</title>
        <authorList>
            <person name="Wang Y.-J."/>
            <person name="Tian T."/>
            <person name="Huang J.-P."/>
            <person name="Huang S.-X."/>
        </authorList>
    </citation>
    <scope>NUCLEOTIDE SEQUENCE [LARGE SCALE GENOMIC DNA]</scope>
    <source>
        <strain evidence="1">KIB-2018</strain>
        <tissue evidence="1">Leaf</tissue>
    </source>
</reference>
<dbReference type="Proteomes" id="UP001159364">
    <property type="component" value="Linkage Group LG09"/>
</dbReference>
<dbReference type="AlphaFoldDB" id="A0AAV8SRH2"/>
<name>A0AAV8SRH2_9ROSI</name>
<accession>A0AAV8SRH2</accession>
<gene>
    <name evidence="1" type="ORF">K2173_015378</name>
</gene>
<comment type="caution">
    <text evidence="1">The sequence shown here is derived from an EMBL/GenBank/DDBJ whole genome shotgun (WGS) entry which is preliminary data.</text>
</comment>
<evidence type="ECO:0000313" key="2">
    <source>
        <dbReference type="Proteomes" id="UP001159364"/>
    </source>
</evidence>
<proteinExistence type="predicted"/>
<organism evidence="1 2">
    <name type="scientific">Erythroxylum novogranatense</name>
    <dbReference type="NCBI Taxonomy" id="1862640"/>
    <lineage>
        <taxon>Eukaryota</taxon>
        <taxon>Viridiplantae</taxon>
        <taxon>Streptophyta</taxon>
        <taxon>Embryophyta</taxon>
        <taxon>Tracheophyta</taxon>
        <taxon>Spermatophyta</taxon>
        <taxon>Magnoliopsida</taxon>
        <taxon>eudicotyledons</taxon>
        <taxon>Gunneridae</taxon>
        <taxon>Pentapetalae</taxon>
        <taxon>rosids</taxon>
        <taxon>fabids</taxon>
        <taxon>Malpighiales</taxon>
        <taxon>Erythroxylaceae</taxon>
        <taxon>Erythroxylum</taxon>
    </lineage>
</organism>
<dbReference type="EMBL" id="JAIWQS010000009">
    <property type="protein sequence ID" value="KAJ8754866.1"/>
    <property type="molecule type" value="Genomic_DNA"/>
</dbReference>
<keyword evidence="2" id="KW-1185">Reference proteome</keyword>
<evidence type="ECO:0000313" key="1">
    <source>
        <dbReference type="EMBL" id="KAJ8754866.1"/>
    </source>
</evidence>